<proteinExistence type="predicted"/>
<evidence type="ECO:0008006" key="4">
    <source>
        <dbReference type="Google" id="ProtNLM"/>
    </source>
</evidence>
<keyword evidence="3" id="KW-1185">Reference proteome</keyword>
<name>A0A931BIU0_9BACT</name>
<sequence>MKQHYYFLLLALALPAAASAQTKPSAPDEHVTGYQATPRLRSRVYVGLQAAVPVYWRELSARDLTLDGWEVLAVFAGVRFNANWAVQVGLNVDGFGHSYDIIPGVTGPGGPGQPTGTGRFSGRLAAMPVLLRFNPGWRPAPQCQLEAFAGVTPQWQRFDRRESTALPGQPQLETTEQLRTTNLYATAGLAGVVNVGPGAEVTVEAALNQRSYSSGAAPHGRALAPTLGASFRYYFGSRPRHTSYL</sequence>
<dbReference type="RefSeq" id="WP_196286615.1">
    <property type="nucleotide sequence ID" value="NZ_JADQDP010000002.1"/>
</dbReference>
<keyword evidence="1" id="KW-0732">Signal</keyword>
<evidence type="ECO:0000256" key="1">
    <source>
        <dbReference type="SAM" id="SignalP"/>
    </source>
</evidence>
<dbReference type="AlphaFoldDB" id="A0A931BIU0"/>
<organism evidence="2 3">
    <name type="scientific">Hymenobacter properus</name>
    <dbReference type="NCBI Taxonomy" id="2791026"/>
    <lineage>
        <taxon>Bacteria</taxon>
        <taxon>Pseudomonadati</taxon>
        <taxon>Bacteroidota</taxon>
        <taxon>Cytophagia</taxon>
        <taxon>Cytophagales</taxon>
        <taxon>Hymenobacteraceae</taxon>
        <taxon>Hymenobacter</taxon>
    </lineage>
</organism>
<feature type="chain" id="PRO_5037371123" description="Outer membrane protein beta-barrel domain-containing protein" evidence="1">
    <location>
        <begin position="21"/>
        <end position="245"/>
    </location>
</feature>
<feature type="signal peptide" evidence="1">
    <location>
        <begin position="1"/>
        <end position="20"/>
    </location>
</feature>
<evidence type="ECO:0000313" key="2">
    <source>
        <dbReference type="EMBL" id="MBF9142301.1"/>
    </source>
</evidence>
<evidence type="ECO:0000313" key="3">
    <source>
        <dbReference type="Proteomes" id="UP000645610"/>
    </source>
</evidence>
<accession>A0A931BIU0</accession>
<dbReference type="Proteomes" id="UP000645610">
    <property type="component" value="Unassembled WGS sequence"/>
</dbReference>
<comment type="caution">
    <text evidence="2">The sequence shown here is derived from an EMBL/GenBank/DDBJ whole genome shotgun (WGS) entry which is preliminary data.</text>
</comment>
<gene>
    <name evidence="2" type="ORF">I2I01_11680</name>
</gene>
<reference evidence="2 3" key="1">
    <citation type="submission" date="2020-11" db="EMBL/GenBank/DDBJ databases">
        <authorList>
            <person name="Kim M.K."/>
        </authorList>
    </citation>
    <scope>NUCLEOTIDE SEQUENCE [LARGE SCALE GENOMIC DNA]</scope>
    <source>
        <strain evidence="2 3">BT439</strain>
    </source>
</reference>
<protein>
    <recommendedName>
        <fullName evidence="4">Outer membrane protein beta-barrel domain-containing protein</fullName>
    </recommendedName>
</protein>
<dbReference type="EMBL" id="JADQDP010000002">
    <property type="protein sequence ID" value="MBF9142301.1"/>
    <property type="molecule type" value="Genomic_DNA"/>
</dbReference>